<reference evidence="1" key="1">
    <citation type="journal article" date="2007" name="Science">
        <title>Draft genome of the filarial nematode parasite Brugia malayi.</title>
        <authorList>
            <person name="Ghedin E."/>
            <person name="Wang S."/>
            <person name="Spiro D."/>
            <person name="Caler E."/>
            <person name="Zhao Q."/>
            <person name="Crabtree J."/>
            <person name="Allen J.E."/>
            <person name="Delcher A.L."/>
            <person name="Guiliano D.B."/>
            <person name="Miranda-Saavedra D."/>
            <person name="Angiuoli S.V."/>
            <person name="Creasy T."/>
            <person name="Amedeo P."/>
            <person name="Haas B."/>
            <person name="El-Sayed N.M."/>
            <person name="Wortman J.R."/>
            <person name="Feldblyum T."/>
            <person name="Tallon L."/>
            <person name="Schatz M."/>
            <person name="Shumway M."/>
            <person name="Koo H."/>
            <person name="Salzberg S.L."/>
            <person name="Schobel S."/>
            <person name="Pertea M."/>
            <person name="Pop M."/>
            <person name="White O."/>
            <person name="Barton G.J."/>
            <person name="Carlow C.K."/>
            <person name="Crawford M.J."/>
            <person name="Daub J."/>
            <person name="Dimmic M.W."/>
            <person name="Estes C.F."/>
            <person name="Foster J.M."/>
            <person name="Ganatra M."/>
            <person name="Gregory W.F."/>
            <person name="Johnson N.M."/>
            <person name="Jin J."/>
            <person name="Komuniecki R."/>
            <person name="Korf I."/>
            <person name="Kumar S."/>
            <person name="Laney S."/>
            <person name="Li B.W."/>
            <person name="Li W."/>
            <person name="Lindblom T.H."/>
            <person name="Lustigman S."/>
            <person name="Ma D."/>
            <person name="Maina C.V."/>
            <person name="Martin D.M."/>
            <person name="McCarter J.P."/>
            <person name="McReynolds L."/>
            <person name="Mitreva M."/>
            <person name="Nutman T.B."/>
            <person name="Parkinson J."/>
            <person name="Peregrin-Alvarez J.M."/>
            <person name="Poole C."/>
            <person name="Ren Q."/>
            <person name="Saunders L."/>
            <person name="Sluder A.E."/>
            <person name="Smith K."/>
            <person name="Stanke M."/>
            <person name="Unnasch T.R."/>
            <person name="Ware J."/>
            <person name="Wei A.D."/>
            <person name="Weil G."/>
            <person name="Williams D.J."/>
            <person name="Zhang Y."/>
            <person name="Williams S.A."/>
            <person name="Fraser-Liggett C."/>
            <person name="Slatko B."/>
            <person name="Blaxter M.L."/>
            <person name="Scott A.L."/>
        </authorList>
    </citation>
    <scope>NUCLEOTIDE SEQUENCE</scope>
    <source>
        <strain evidence="1">FR3</strain>
    </source>
</reference>
<dbReference type="EMBL" id="LN860684">
    <property type="protein sequence ID" value="CDQ07580.1"/>
    <property type="molecule type" value="Genomic_DNA"/>
</dbReference>
<reference evidence="1" key="2">
    <citation type="submission" date="2012-12" db="EMBL/GenBank/DDBJ databases">
        <authorList>
            <consortium name="WormBase Consortium"/>
            <person name="Ghedin E."/>
            <person name="Paulini M."/>
        </authorList>
    </citation>
    <scope>NUCLEOTIDE SEQUENCE</scope>
    <source>
        <strain evidence="1">FR3</strain>
    </source>
</reference>
<accession>A0A1I9G7W0</accession>
<protein>
    <submittedName>
        <fullName evidence="1">Bm11909</fullName>
    </submittedName>
</protein>
<sequence length="55" mass="5658">MAVEGLKGGPRDASWASLGGLAEGNMEQNLKGGSFEAATLAPPSWMVISLEPEAK</sequence>
<dbReference type="AlphaFoldDB" id="A0A1I9G7W0"/>
<gene>
    <name evidence="1" type="primary">Bm11909</name>
    <name evidence="1" type="ORF">BM_Bm11909</name>
</gene>
<name>A0A1I9G7W0_BRUMA</name>
<proteinExistence type="predicted"/>
<organism evidence="1">
    <name type="scientific">Brugia malayi</name>
    <name type="common">Filarial nematode worm</name>
    <dbReference type="NCBI Taxonomy" id="6279"/>
    <lineage>
        <taxon>Eukaryota</taxon>
        <taxon>Metazoa</taxon>
        <taxon>Ecdysozoa</taxon>
        <taxon>Nematoda</taxon>
        <taxon>Chromadorea</taxon>
        <taxon>Rhabditida</taxon>
        <taxon>Spirurina</taxon>
        <taxon>Spiruromorpha</taxon>
        <taxon>Filarioidea</taxon>
        <taxon>Onchocercidae</taxon>
        <taxon>Brugia</taxon>
    </lineage>
</organism>
<evidence type="ECO:0000313" key="1">
    <source>
        <dbReference type="EMBL" id="CDQ07580.1"/>
    </source>
</evidence>